<gene>
    <name evidence="1" type="primary">Necator_chrIV.g17142</name>
    <name evidence="1" type="ORF">RB195_003844</name>
</gene>
<protein>
    <submittedName>
        <fullName evidence="1">Uncharacterized protein</fullName>
    </submittedName>
</protein>
<organism evidence="1 2">
    <name type="scientific">Necator americanus</name>
    <name type="common">Human hookworm</name>
    <dbReference type="NCBI Taxonomy" id="51031"/>
    <lineage>
        <taxon>Eukaryota</taxon>
        <taxon>Metazoa</taxon>
        <taxon>Ecdysozoa</taxon>
        <taxon>Nematoda</taxon>
        <taxon>Chromadorea</taxon>
        <taxon>Rhabditida</taxon>
        <taxon>Rhabditina</taxon>
        <taxon>Rhabditomorpha</taxon>
        <taxon>Strongyloidea</taxon>
        <taxon>Ancylostomatidae</taxon>
        <taxon>Bunostominae</taxon>
        <taxon>Necator</taxon>
    </lineage>
</organism>
<dbReference type="InterPro" id="IPR036397">
    <property type="entry name" value="RNaseH_sf"/>
</dbReference>
<dbReference type="EMBL" id="JAVFWL010000004">
    <property type="protein sequence ID" value="KAK6752679.1"/>
    <property type="molecule type" value="Genomic_DNA"/>
</dbReference>
<accession>A0ABR1DQI5</accession>
<dbReference type="Gene3D" id="3.30.420.10">
    <property type="entry name" value="Ribonuclease H-like superfamily/Ribonuclease H"/>
    <property type="match status" value="1"/>
</dbReference>
<sequence length="129" mass="15043">MYFFENEAGQALTDAQYRDKITKFLMPELDEIDIQDMWFQQDAAICHRARETIQLLDERFPGRVISPFSVVDEKLLLIVLSASEDESSCVVCFGTDSLSIWHYRQRKFFASTRETSDPRQQIQRLPVSS</sequence>
<evidence type="ECO:0000313" key="1">
    <source>
        <dbReference type="EMBL" id="KAK6752679.1"/>
    </source>
</evidence>
<reference evidence="1 2" key="1">
    <citation type="submission" date="2023-08" db="EMBL/GenBank/DDBJ databases">
        <title>A Necator americanus chromosomal reference genome.</title>
        <authorList>
            <person name="Ilik V."/>
            <person name="Petrzelkova K.J."/>
            <person name="Pardy F."/>
            <person name="Fuh T."/>
            <person name="Niatou-Singa F.S."/>
            <person name="Gouil Q."/>
            <person name="Baker L."/>
            <person name="Ritchie M.E."/>
            <person name="Jex A.R."/>
            <person name="Gazzola D."/>
            <person name="Li H."/>
            <person name="Toshio Fujiwara R."/>
            <person name="Zhan B."/>
            <person name="Aroian R.V."/>
            <person name="Pafco B."/>
            <person name="Schwarz E.M."/>
        </authorList>
    </citation>
    <scope>NUCLEOTIDE SEQUENCE [LARGE SCALE GENOMIC DNA]</scope>
    <source>
        <strain evidence="1 2">Aroian</strain>
        <tissue evidence="1">Whole animal</tissue>
    </source>
</reference>
<proteinExistence type="predicted"/>
<keyword evidence="2" id="KW-1185">Reference proteome</keyword>
<name>A0ABR1DQI5_NECAM</name>
<comment type="caution">
    <text evidence="1">The sequence shown here is derived from an EMBL/GenBank/DDBJ whole genome shotgun (WGS) entry which is preliminary data.</text>
</comment>
<dbReference type="Proteomes" id="UP001303046">
    <property type="component" value="Unassembled WGS sequence"/>
</dbReference>
<evidence type="ECO:0000313" key="2">
    <source>
        <dbReference type="Proteomes" id="UP001303046"/>
    </source>
</evidence>